<dbReference type="GO" id="GO:0010181">
    <property type="term" value="F:FMN binding"/>
    <property type="evidence" value="ECO:0007669"/>
    <property type="project" value="InterPro"/>
</dbReference>
<comment type="cofactor">
    <cofactor evidence="1">
        <name>FMN</name>
        <dbReference type="ChEBI" id="CHEBI:58210"/>
    </cofactor>
</comment>
<evidence type="ECO:0000256" key="4">
    <source>
        <dbReference type="ARBA" id="ARBA00038054"/>
    </source>
</evidence>
<dbReference type="SUPFAM" id="SSF50475">
    <property type="entry name" value="FMN-binding split barrel"/>
    <property type="match status" value="1"/>
</dbReference>
<evidence type="ECO:0000256" key="2">
    <source>
        <dbReference type="ARBA" id="ARBA00022630"/>
    </source>
</evidence>
<proteinExistence type="inferred from homology"/>
<comment type="caution">
    <text evidence="6">The sequence shown here is derived from an EMBL/GenBank/DDBJ whole genome shotgun (WGS) entry which is preliminary data.</text>
</comment>
<organism evidence="6 7">
    <name type="scientific">Ureibacillus thermosphaericus</name>
    <dbReference type="NCBI Taxonomy" id="51173"/>
    <lineage>
        <taxon>Bacteria</taxon>
        <taxon>Bacillati</taxon>
        <taxon>Bacillota</taxon>
        <taxon>Bacilli</taxon>
        <taxon>Bacillales</taxon>
        <taxon>Caryophanaceae</taxon>
        <taxon>Ureibacillus</taxon>
    </lineage>
</organism>
<sequence>MLSINPKEISERENYTLLTGMIIPRPIAFVTTMSTEGVVNGAPFSYFNIVSANPPMLSISVQRKDGKMKDTARNIYNTQEFVVHVADHENIEKFNLASANLPSDKSELEYAKLTPVESEMVSVPGVEEAKVRLECKLVKGIPLGGINGEGPSCDLFIGEIVLVHLDEKIYDHSYIKTRELNPISRLAGPKYATIGNIFLIERPK</sequence>
<feature type="domain" description="Flavin reductase like" evidence="5">
    <location>
        <begin position="21"/>
        <end position="172"/>
    </location>
</feature>
<evidence type="ECO:0000313" key="6">
    <source>
        <dbReference type="EMBL" id="MBB5147962.1"/>
    </source>
</evidence>
<dbReference type="SMART" id="SM00903">
    <property type="entry name" value="Flavin_Reduct"/>
    <property type="match status" value="1"/>
</dbReference>
<dbReference type="InterPro" id="IPR012349">
    <property type="entry name" value="Split_barrel_FMN-bd"/>
</dbReference>
<dbReference type="EMBL" id="JACHGZ010000002">
    <property type="protein sequence ID" value="MBB5147962.1"/>
    <property type="molecule type" value="Genomic_DNA"/>
</dbReference>
<reference evidence="6 7" key="1">
    <citation type="submission" date="2020-08" db="EMBL/GenBank/DDBJ databases">
        <title>Genomic Encyclopedia of Type Strains, Phase IV (KMG-IV): sequencing the most valuable type-strain genomes for metagenomic binning, comparative biology and taxonomic classification.</title>
        <authorList>
            <person name="Goeker M."/>
        </authorList>
    </citation>
    <scope>NUCLEOTIDE SEQUENCE [LARGE SCALE GENOMIC DNA]</scope>
    <source>
        <strain evidence="6 7">DSM 10633</strain>
    </source>
</reference>
<name>A0A840PT88_URETH</name>
<accession>A0A840PT88</accession>
<protein>
    <submittedName>
        <fullName evidence="6">Flavin reductase (DIM6/NTAB) family NADH-FMN oxidoreductase RutF</fullName>
    </submittedName>
</protein>
<dbReference type="AlphaFoldDB" id="A0A840PT88"/>
<keyword evidence="3" id="KW-0288">FMN</keyword>
<evidence type="ECO:0000313" key="7">
    <source>
        <dbReference type="Proteomes" id="UP000557217"/>
    </source>
</evidence>
<comment type="similarity">
    <text evidence="4">Belongs to the flavoredoxin family.</text>
</comment>
<gene>
    <name evidence="6" type="ORF">HNR36_000344</name>
</gene>
<dbReference type="GO" id="GO:0016646">
    <property type="term" value="F:oxidoreductase activity, acting on the CH-NH group of donors, NAD or NADP as acceptor"/>
    <property type="evidence" value="ECO:0007669"/>
    <property type="project" value="UniProtKB-ARBA"/>
</dbReference>
<dbReference type="InterPro" id="IPR002563">
    <property type="entry name" value="Flavin_Rdtase-like_dom"/>
</dbReference>
<keyword evidence="7" id="KW-1185">Reference proteome</keyword>
<dbReference type="PANTHER" id="PTHR33798">
    <property type="entry name" value="FLAVOPROTEIN OXYGENASE"/>
    <property type="match status" value="1"/>
</dbReference>
<evidence type="ECO:0000256" key="3">
    <source>
        <dbReference type="ARBA" id="ARBA00022643"/>
    </source>
</evidence>
<dbReference type="RefSeq" id="WP_016837412.1">
    <property type="nucleotide sequence ID" value="NZ_JAAXPW010000002.1"/>
</dbReference>
<dbReference type="Proteomes" id="UP000557217">
    <property type="component" value="Unassembled WGS sequence"/>
</dbReference>
<evidence type="ECO:0000256" key="1">
    <source>
        <dbReference type="ARBA" id="ARBA00001917"/>
    </source>
</evidence>
<evidence type="ECO:0000259" key="5">
    <source>
        <dbReference type="SMART" id="SM00903"/>
    </source>
</evidence>
<keyword evidence="2" id="KW-0285">Flavoprotein</keyword>
<dbReference type="Pfam" id="PF01613">
    <property type="entry name" value="Flavin_Reduct"/>
    <property type="match status" value="1"/>
</dbReference>
<dbReference type="Gene3D" id="2.30.110.10">
    <property type="entry name" value="Electron Transport, Fmn-binding Protein, Chain A"/>
    <property type="match status" value="1"/>
</dbReference>
<dbReference type="PANTHER" id="PTHR33798:SF5">
    <property type="entry name" value="FLAVIN REDUCTASE LIKE DOMAIN-CONTAINING PROTEIN"/>
    <property type="match status" value="1"/>
</dbReference>